<dbReference type="Gene3D" id="3.30.930.10">
    <property type="entry name" value="Bira Bifunctional Protein, Domain 2"/>
    <property type="match status" value="1"/>
</dbReference>
<evidence type="ECO:0000256" key="2">
    <source>
        <dbReference type="ARBA" id="ARBA00022490"/>
    </source>
</evidence>
<keyword evidence="3 7" id="KW-0547">Nucleotide-binding</keyword>
<evidence type="ECO:0000256" key="4">
    <source>
        <dbReference type="ARBA" id="ARBA00022840"/>
    </source>
</evidence>
<keyword evidence="2 7" id="KW-0963">Cytoplasm</keyword>
<dbReference type="EC" id="6.1.1.21" evidence="7"/>
<feature type="domain" description="Aminoacyl-transfer RNA synthetases class-II family profile" evidence="8">
    <location>
        <begin position="1"/>
        <end position="319"/>
    </location>
</feature>
<keyword evidence="4 7" id="KW-0067">ATP-binding</keyword>
<dbReference type="PANTHER" id="PTHR43707:SF1">
    <property type="entry name" value="HISTIDINE--TRNA LIGASE, MITOCHONDRIAL-RELATED"/>
    <property type="match status" value="1"/>
</dbReference>
<keyword evidence="7" id="KW-0648">Protein biosynthesis</keyword>
<dbReference type="Proteomes" id="UP001208245">
    <property type="component" value="Unassembled WGS sequence"/>
</dbReference>
<evidence type="ECO:0000259" key="8">
    <source>
        <dbReference type="PROSITE" id="PS50862"/>
    </source>
</evidence>
<comment type="similarity">
    <text evidence="1 7">Belongs to the class-II aminoacyl-tRNA synthetase family.</text>
</comment>
<dbReference type="PIRSF" id="PIRSF001549">
    <property type="entry name" value="His-tRNA_synth"/>
    <property type="match status" value="1"/>
</dbReference>
<comment type="catalytic activity">
    <reaction evidence="6 7">
        <text>tRNA(His) + L-histidine + ATP = L-histidyl-tRNA(His) + AMP + diphosphate + H(+)</text>
        <dbReference type="Rhea" id="RHEA:17313"/>
        <dbReference type="Rhea" id="RHEA-COMP:9665"/>
        <dbReference type="Rhea" id="RHEA-COMP:9689"/>
        <dbReference type="ChEBI" id="CHEBI:15378"/>
        <dbReference type="ChEBI" id="CHEBI:30616"/>
        <dbReference type="ChEBI" id="CHEBI:33019"/>
        <dbReference type="ChEBI" id="CHEBI:57595"/>
        <dbReference type="ChEBI" id="CHEBI:78442"/>
        <dbReference type="ChEBI" id="CHEBI:78527"/>
        <dbReference type="ChEBI" id="CHEBI:456215"/>
        <dbReference type="EC" id="6.1.1.21"/>
    </reaction>
</comment>
<dbReference type="InterPro" id="IPR036621">
    <property type="entry name" value="Anticodon-bd_dom_sf"/>
</dbReference>
<name>A0ABT3BM98_9BACT</name>
<evidence type="ECO:0000256" key="6">
    <source>
        <dbReference type="ARBA" id="ARBA00047639"/>
    </source>
</evidence>
<dbReference type="SUPFAM" id="SSF55681">
    <property type="entry name" value="Class II aaRS and biotin synthetases"/>
    <property type="match status" value="1"/>
</dbReference>
<dbReference type="InterPro" id="IPR006195">
    <property type="entry name" value="aa-tRNA-synth_II"/>
</dbReference>
<dbReference type="Gene3D" id="3.40.50.800">
    <property type="entry name" value="Anticodon-binding domain"/>
    <property type="match status" value="1"/>
</dbReference>
<evidence type="ECO:0000256" key="7">
    <source>
        <dbReference type="HAMAP-Rule" id="MF_00127"/>
    </source>
</evidence>
<keyword evidence="5 7" id="KW-0030">Aminoacyl-tRNA synthetase</keyword>
<evidence type="ECO:0000256" key="3">
    <source>
        <dbReference type="ARBA" id="ARBA00022741"/>
    </source>
</evidence>
<dbReference type="RefSeq" id="WP_263821692.1">
    <property type="nucleotide sequence ID" value="NZ_JAOXHK010000002.1"/>
</dbReference>
<evidence type="ECO:0000313" key="9">
    <source>
        <dbReference type="EMBL" id="MCV3728368.1"/>
    </source>
</evidence>
<organism evidence="9 10">
    <name type="scientific">Ureaplasma miroungigenitalium</name>
    <dbReference type="NCBI Taxonomy" id="1042321"/>
    <lineage>
        <taxon>Bacteria</taxon>
        <taxon>Bacillati</taxon>
        <taxon>Mycoplasmatota</taxon>
        <taxon>Mycoplasmoidales</taxon>
        <taxon>Mycoplasmoidaceae</taxon>
        <taxon>Ureaplasma</taxon>
    </lineage>
</organism>
<reference evidence="9 10" key="1">
    <citation type="journal article" date="2020" name="Int. J. Syst. Evol. Microbiol.">
        <title>Ureaplasma miroungigenitalium sp. nov. isolated from northern elephant seals (Mirounga angustirostris) and Ureaplasma zalophigenitalium sp. nov. isolated from California sea lions (Zalophus californianus).</title>
        <authorList>
            <person name="Volokhov D.V."/>
            <person name="Gulland F.M."/>
            <person name="Gao Y."/>
            <person name="Chizhikov V.E."/>
        </authorList>
    </citation>
    <scope>NUCLEOTIDE SEQUENCE [LARGE SCALE GENOMIC DNA]</scope>
    <source>
        <strain evidence="9 10">ES3182-GEN</strain>
    </source>
</reference>
<dbReference type="Pfam" id="PF03129">
    <property type="entry name" value="HGTP_anticodon"/>
    <property type="match status" value="1"/>
</dbReference>
<evidence type="ECO:0000313" key="10">
    <source>
        <dbReference type="Proteomes" id="UP001208245"/>
    </source>
</evidence>
<dbReference type="PROSITE" id="PS50862">
    <property type="entry name" value="AA_TRNA_LIGASE_II"/>
    <property type="match status" value="1"/>
</dbReference>
<dbReference type="InterPro" id="IPR045864">
    <property type="entry name" value="aa-tRNA-synth_II/BPL/LPL"/>
</dbReference>
<dbReference type="InterPro" id="IPR004516">
    <property type="entry name" value="HisRS/HisZ"/>
</dbReference>
<dbReference type="SUPFAM" id="SSF52954">
    <property type="entry name" value="Class II aaRS ABD-related"/>
    <property type="match status" value="1"/>
</dbReference>
<dbReference type="InterPro" id="IPR004154">
    <property type="entry name" value="Anticodon-bd"/>
</dbReference>
<dbReference type="PANTHER" id="PTHR43707">
    <property type="entry name" value="HISTIDYL-TRNA SYNTHETASE"/>
    <property type="match status" value="1"/>
</dbReference>
<dbReference type="InterPro" id="IPR015807">
    <property type="entry name" value="His-tRNA-ligase"/>
</dbReference>
<evidence type="ECO:0000256" key="1">
    <source>
        <dbReference type="ARBA" id="ARBA00008226"/>
    </source>
</evidence>
<proteinExistence type="inferred from homology"/>
<gene>
    <name evidence="7 9" type="primary">hisS</name>
    <name evidence="9" type="ORF">OF376_01035</name>
</gene>
<keyword evidence="10" id="KW-1185">Reference proteome</keyword>
<dbReference type="HAMAP" id="MF_00127">
    <property type="entry name" value="His_tRNA_synth"/>
    <property type="match status" value="1"/>
</dbReference>
<dbReference type="InterPro" id="IPR041715">
    <property type="entry name" value="HisRS-like_core"/>
</dbReference>
<dbReference type="NCBIfam" id="TIGR00442">
    <property type="entry name" value="hisS"/>
    <property type="match status" value="1"/>
</dbReference>
<dbReference type="EMBL" id="JAOXHL010000001">
    <property type="protein sequence ID" value="MCV3728368.1"/>
    <property type="molecule type" value="Genomic_DNA"/>
</dbReference>
<protein>
    <recommendedName>
        <fullName evidence="7">Histidine--tRNA ligase</fullName>
        <ecNumber evidence="7">6.1.1.21</ecNumber>
    </recommendedName>
    <alternativeName>
        <fullName evidence="7">Histidyl-tRNA synthetase</fullName>
        <shortName evidence="7">HisRS</shortName>
    </alternativeName>
</protein>
<evidence type="ECO:0000256" key="5">
    <source>
        <dbReference type="ARBA" id="ARBA00023146"/>
    </source>
</evidence>
<comment type="caution">
    <text evidence="9">The sequence shown here is derived from an EMBL/GenBank/DDBJ whole genome shotgun (WGS) entry which is preliminary data.</text>
</comment>
<comment type="subunit">
    <text evidence="7">Homodimer.</text>
</comment>
<comment type="subcellular location">
    <subcellularLocation>
        <location evidence="7">Cytoplasm</location>
    </subcellularLocation>
</comment>
<accession>A0ABT3BM98</accession>
<dbReference type="Pfam" id="PF13393">
    <property type="entry name" value="tRNA-synt_His"/>
    <property type="match status" value="1"/>
</dbReference>
<sequence length="429" mass="50009">MKQIINKIRGTVDLFKDDMRLFKTLENHLLKIADNYGYEQVKTPVFEHYELFNRSAGETSDLVSKEMYVFNDKGNRMIALRPEGTAGVLRAVIENKWLLQHPLPLKLAYFEPCFRYERPQSGRQRMFHQFGVELLGSDSIYTDFEVICMAYEVLTSINIKDFVLEINYISTPEKRALWIKALQDYFAQYIDQLEVISRERLQTNPLRILDDKIESQKTFVQNAPKISAFLDEKEKEEFATLLNALEKQNIKYKINENLVRGLDYYTGVVFEFISLSERLVGQSTMIGGGRYTKLLSQLNGPDYNGVGFGCGIERLLIALKDVSSNETKEYHYDYMIGYTQNELATFAHSLTNNMRTHNLKVDVSYEPLKFDKIFKKANKIQPRFIVLFAEKEWADNQQILLIDEQTKQQTTMSYIDILEKIKKGEKNEN</sequence>
<keyword evidence="7 9" id="KW-0436">Ligase</keyword>
<dbReference type="GO" id="GO:0004821">
    <property type="term" value="F:histidine-tRNA ligase activity"/>
    <property type="evidence" value="ECO:0007669"/>
    <property type="project" value="UniProtKB-EC"/>
</dbReference>
<dbReference type="CDD" id="cd00773">
    <property type="entry name" value="HisRS-like_core"/>
    <property type="match status" value="1"/>
</dbReference>